<comment type="caution">
    <text evidence="2">The sequence shown here is derived from an EMBL/GenBank/DDBJ whole genome shotgun (WGS) entry which is preliminary data.</text>
</comment>
<feature type="compositionally biased region" description="Basic and acidic residues" evidence="1">
    <location>
        <begin position="68"/>
        <end position="88"/>
    </location>
</feature>
<name>A0A2T4J3L8_9HYPH</name>
<organism evidence="2 3">
    <name type="scientific">Mesorhizobium helmanticense</name>
    <dbReference type="NCBI Taxonomy" id="1776423"/>
    <lineage>
        <taxon>Bacteria</taxon>
        <taxon>Pseudomonadati</taxon>
        <taxon>Pseudomonadota</taxon>
        <taxon>Alphaproteobacteria</taxon>
        <taxon>Hyphomicrobiales</taxon>
        <taxon>Phyllobacteriaceae</taxon>
        <taxon>Mesorhizobium</taxon>
    </lineage>
</organism>
<gene>
    <name evidence="2" type="ORF">C9427_00365</name>
</gene>
<evidence type="ECO:0008006" key="4">
    <source>
        <dbReference type="Google" id="ProtNLM"/>
    </source>
</evidence>
<evidence type="ECO:0000313" key="3">
    <source>
        <dbReference type="Proteomes" id="UP000240259"/>
    </source>
</evidence>
<protein>
    <recommendedName>
        <fullName evidence="4">HNH endonuclease</fullName>
    </recommendedName>
</protein>
<proteinExistence type="predicted"/>
<dbReference type="RefSeq" id="WP_107647260.1">
    <property type="nucleotide sequence ID" value="NZ_PZJX01000002.1"/>
</dbReference>
<dbReference type="AlphaFoldDB" id="A0A2T4J3L8"/>
<evidence type="ECO:0000313" key="2">
    <source>
        <dbReference type="EMBL" id="PTE12453.1"/>
    </source>
</evidence>
<reference evidence="2 3" key="1">
    <citation type="submission" date="2018-03" db="EMBL/GenBank/DDBJ databases">
        <title>Genome sequence of the symbiotic type strain Mesorhizobium helmanticense CSLC115NT isolated from Lotus corniculatus nodules.</title>
        <authorList>
            <person name="Sannazzaro A.I."/>
            <person name="Torres Tejerizo G.A."/>
            <person name="Dip D."/>
            <person name="Caballero M."/>
            <person name="Pistorio M."/>
            <person name="Estrella M.J."/>
        </authorList>
    </citation>
    <scope>NUCLEOTIDE SEQUENCE [LARGE SCALE GENOMIC DNA]</scope>
    <source>
        <strain evidence="2 3">CSLC115N</strain>
    </source>
</reference>
<feature type="region of interest" description="Disordered" evidence="1">
    <location>
        <begin position="65"/>
        <end position="88"/>
    </location>
</feature>
<evidence type="ECO:0000256" key="1">
    <source>
        <dbReference type="SAM" id="MobiDB-lite"/>
    </source>
</evidence>
<sequence length="199" mass="23208">MKVIIPETGQIVIVLSTEELDRDLQAYRGEACSHTRQELRRLSTANGGYQVKFQCLGCGKRIGNPRKQQSDDDKFPLADKGVEERYENRRSQEQSEIYLKHARLQVEKQSSWWKTYNAYLQSEEWATKRELVLKRALGICEGCRIKKASEVHHLSYSHVGKEFLFELVAVCEDCHQRLHDEKQPDLDEFFDSDDDPEDD</sequence>
<keyword evidence="3" id="KW-1185">Reference proteome</keyword>
<accession>A0A2T4J3L8</accession>
<dbReference type="Proteomes" id="UP000240259">
    <property type="component" value="Unassembled WGS sequence"/>
</dbReference>
<dbReference type="EMBL" id="PZJX01000002">
    <property type="protein sequence ID" value="PTE12453.1"/>
    <property type="molecule type" value="Genomic_DNA"/>
</dbReference>